<evidence type="ECO:0000313" key="2">
    <source>
        <dbReference type="Proteomes" id="UP001210925"/>
    </source>
</evidence>
<dbReference type="AlphaFoldDB" id="A0AAD5Y7L5"/>
<gene>
    <name evidence="1" type="ORF">HK103_005688</name>
</gene>
<comment type="caution">
    <text evidence="1">The sequence shown here is derived from an EMBL/GenBank/DDBJ whole genome shotgun (WGS) entry which is preliminary data.</text>
</comment>
<reference evidence="1" key="1">
    <citation type="submission" date="2020-05" db="EMBL/GenBank/DDBJ databases">
        <title>Phylogenomic resolution of chytrid fungi.</title>
        <authorList>
            <person name="Stajich J.E."/>
            <person name="Amses K."/>
            <person name="Simmons R."/>
            <person name="Seto K."/>
            <person name="Myers J."/>
            <person name="Bonds A."/>
            <person name="Quandt C.A."/>
            <person name="Barry K."/>
            <person name="Liu P."/>
            <person name="Grigoriev I."/>
            <person name="Longcore J.E."/>
            <person name="James T.Y."/>
        </authorList>
    </citation>
    <scope>NUCLEOTIDE SEQUENCE</scope>
    <source>
        <strain evidence="1">PLAUS21</strain>
    </source>
</reference>
<evidence type="ECO:0000313" key="1">
    <source>
        <dbReference type="EMBL" id="KAJ3256119.1"/>
    </source>
</evidence>
<name>A0AAD5Y7L5_9FUNG</name>
<accession>A0AAD5Y7L5</accession>
<dbReference type="Proteomes" id="UP001210925">
    <property type="component" value="Unassembled WGS sequence"/>
</dbReference>
<dbReference type="EMBL" id="JADGKB010000055">
    <property type="protein sequence ID" value="KAJ3256119.1"/>
    <property type="molecule type" value="Genomic_DNA"/>
</dbReference>
<proteinExistence type="predicted"/>
<protein>
    <submittedName>
        <fullName evidence="1">Uncharacterized protein</fullName>
    </submittedName>
</protein>
<sequence length="196" mass="23107">METLHEINKLRNKTKTLIKQLYDAAKDNETFESTLLPVITVPEPERPKPKPKEYKFPKVKIQPEPKRVITRRKVKKREVIEPEYDLKELQEFRKLYPNDYITIPEIKLPQRKPIVNREKEIPQIENTIEYTEGYFTVTSNLKIQKSVNPILVPQSEQIKVSIPKGTIIPLKKHIRINTKSTFDPQDSIDIQDVRLN</sequence>
<keyword evidence="2" id="KW-1185">Reference proteome</keyword>
<organism evidence="1 2">
    <name type="scientific">Boothiomyces macroporosus</name>
    <dbReference type="NCBI Taxonomy" id="261099"/>
    <lineage>
        <taxon>Eukaryota</taxon>
        <taxon>Fungi</taxon>
        <taxon>Fungi incertae sedis</taxon>
        <taxon>Chytridiomycota</taxon>
        <taxon>Chytridiomycota incertae sedis</taxon>
        <taxon>Chytridiomycetes</taxon>
        <taxon>Rhizophydiales</taxon>
        <taxon>Terramycetaceae</taxon>
        <taxon>Boothiomyces</taxon>
    </lineage>
</organism>